<feature type="compositionally biased region" description="Basic and acidic residues" evidence="1">
    <location>
        <begin position="1"/>
        <end position="14"/>
    </location>
</feature>
<dbReference type="EMBL" id="CP023694">
    <property type="protein sequence ID" value="QEV27174.1"/>
    <property type="molecule type" value="Genomic_DNA"/>
</dbReference>
<organism evidence="2 3">
    <name type="scientific">Streptomyces coeruleorubidus</name>
    <dbReference type="NCBI Taxonomy" id="116188"/>
    <lineage>
        <taxon>Bacteria</taxon>
        <taxon>Bacillati</taxon>
        <taxon>Actinomycetota</taxon>
        <taxon>Actinomycetes</taxon>
        <taxon>Kitasatosporales</taxon>
        <taxon>Streptomycetaceae</taxon>
        <taxon>Streptomyces</taxon>
    </lineage>
</organism>
<proteinExistence type="predicted"/>
<evidence type="ECO:0000256" key="1">
    <source>
        <dbReference type="SAM" id="MobiDB-lite"/>
    </source>
</evidence>
<sequence length="416" mass="43045">MARLSREKKREQKQAAHAATPAAPIDVRVPGAGTDPAGAGAKGVSDGASVGGVPVFAAPGEEIQQAVLNRLHHIAQATGHPILATVHDERIGYVVPLQVDPDGSSRFTAEPVRTAPPEDAVAAETPAAGAATEPPAPPPSAPERQDPQDDRATHVLRPVPEPGRGTAPTFPLRAVPEPEDTPPGPATPPGTVAPPTGEFGPPPLMDVRPLPVPGTGPGPNRTREPLPMSEAELLAAEADAKPTPVRGFDAVAEAMLGDEPIGAPGAPVLLAEPIARINEAVKEGRIDAAAGLAEQTVADASGTLGPEHPEVLRLRELTAYVAYLAGDPLRAFRLSLDLAGAHRRTGDAEAAYGNVQSAATAWRAVRDPAVGLELGRDLIGLWTELAAEEGPAAEEIEQLESARARMGRLTERARSQ</sequence>
<feature type="compositionally biased region" description="Low complexity" evidence="1">
    <location>
        <begin position="31"/>
        <end position="43"/>
    </location>
</feature>
<feature type="compositionally biased region" description="Pro residues" evidence="1">
    <location>
        <begin position="181"/>
        <end position="192"/>
    </location>
</feature>
<gene>
    <name evidence="2" type="ORF">CP976_25685</name>
</gene>
<feature type="compositionally biased region" description="Low complexity" evidence="1">
    <location>
        <begin position="115"/>
        <end position="133"/>
    </location>
</feature>
<dbReference type="RefSeq" id="WP_150482482.1">
    <property type="nucleotide sequence ID" value="NZ_BMTB01000014.1"/>
</dbReference>
<feature type="compositionally biased region" description="Basic and acidic residues" evidence="1">
    <location>
        <begin position="143"/>
        <end position="153"/>
    </location>
</feature>
<reference evidence="2 3" key="1">
    <citation type="submission" date="2017-09" db="EMBL/GenBank/DDBJ databases">
        <authorList>
            <person name="Lee N."/>
            <person name="Cho B.-K."/>
        </authorList>
    </citation>
    <scope>NUCLEOTIDE SEQUENCE [LARGE SCALE GENOMIC DNA]</scope>
    <source>
        <strain evidence="2 3">ATCC 13740</strain>
    </source>
</reference>
<name>A0A5J6I770_STRC4</name>
<protein>
    <submittedName>
        <fullName evidence="2">Tetratricopeptide repeat protein</fullName>
    </submittedName>
</protein>
<dbReference type="GeneID" id="91419452"/>
<feature type="compositionally biased region" description="Low complexity" evidence="1">
    <location>
        <begin position="15"/>
        <end position="24"/>
    </location>
</feature>
<evidence type="ECO:0000313" key="2">
    <source>
        <dbReference type="EMBL" id="QEV27174.1"/>
    </source>
</evidence>
<evidence type="ECO:0000313" key="3">
    <source>
        <dbReference type="Proteomes" id="UP000326598"/>
    </source>
</evidence>
<dbReference type="KEGG" id="scoe:CP976_25685"/>
<feature type="region of interest" description="Disordered" evidence="1">
    <location>
        <begin position="98"/>
        <end position="206"/>
    </location>
</feature>
<dbReference type="AlphaFoldDB" id="A0A5J6I770"/>
<accession>A0A5J6I770</accession>
<feature type="region of interest" description="Disordered" evidence="1">
    <location>
        <begin position="1"/>
        <end position="45"/>
    </location>
</feature>
<dbReference type="Proteomes" id="UP000326598">
    <property type="component" value="Chromosome"/>
</dbReference>